<evidence type="ECO:0000313" key="1">
    <source>
        <dbReference type="EMBL" id="ERF66099.1"/>
    </source>
</evidence>
<organism evidence="1 2">
    <name type="scientific">Cutibacterium granulosum TM11</name>
    <dbReference type="NCBI Taxonomy" id="1292373"/>
    <lineage>
        <taxon>Bacteria</taxon>
        <taxon>Bacillati</taxon>
        <taxon>Actinomycetota</taxon>
        <taxon>Actinomycetes</taxon>
        <taxon>Propionibacteriales</taxon>
        <taxon>Propionibacteriaceae</taxon>
        <taxon>Cutibacterium</taxon>
    </lineage>
</organism>
<keyword evidence="2" id="KW-1185">Reference proteome</keyword>
<proteinExistence type="predicted"/>
<dbReference type="EMBL" id="AOST01000051">
    <property type="protein sequence ID" value="ERF66099.1"/>
    <property type="molecule type" value="Genomic_DNA"/>
</dbReference>
<protein>
    <submittedName>
        <fullName evidence="1">Arsenite-activated ATPase ArsA</fullName>
    </submittedName>
</protein>
<dbReference type="Proteomes" id="UP000053711">
    <property type="component" value="Unassembled WGS sequence"/>
</dbReference>
<gene>
    <name evidence="1" type="ORF">H640_05606</name>
</gene>
<comment type="caution">
    <text evidence="1">The sequence shown here is derived from an EMBL/GenBank/DDBJ whole genome shotgun (WGS) entry which is preliminary data.</text>
</comment>
<accession>A0ACB4UNE6</accession>
<sequence length="589" mass="63072">MIFLSDPPHHLFFTGKGGVGKTSIACATAIALANAGKRVLLVSTDPASNVGQVFATTIGNTITPIDAVPGLSALEIDPEQAAAAYREKIIAPIRDLLPIKEIETITEQLSGSCTTEIASFNEFTSLLADPAQTADFDHIIFDTAPTGHTIRLLQLPGDWTNFLDNGKGDASCLGPMSGLEKNRDTYRAAVTALTDPGTTRLVLVARAQDSTLREVARTREELAKLGIPADHLVINAVLPAEGGGDPLHHAIHEREQTSLTRLPAALQGVTIDQVPLKAVNMVGLDALGSLLDEASTSTDPAVPALPTPAFGPDRQGLDTLVDELEADDHGLVITMGKGGVGKTTVATAIALALAERGHQVHLTTTDPAAHLTTTLDTEVDNLTVDAIDPDQATQAYRDKIMATKGKNLDSAGRAALHEDLMSPCTEEIAVFQQFSRAVNQARRQFVVMDTAPTGHALLLMDATGSYHREIVRHLDEKQRDSITTPLMRLQDPDYTKIVVVTLPETTPILEAEQLTTDLARAQITPWAWVVNNSLLAAHPTSPLLARRAAAEATQIERVRMHGDRLAIIPSQIQEPVGRQALEQLTTRSC</sequence>
<reference evidence="1 2" key="1">
    <citation type="journal article" date="2013" name="BMC Genomics">
        <title>Comparative genomics reveals distinct host-interacting traits of three major human-associated propionibacteria.</title>
        <authorList>
            <person name="Mak T.N."/>
            <person name="Schmid M."/>
            <person name="Brzuszkiewicz E."/>
            <person name="Zeng G."/>
            <person name="Meyer R."/>
            <person name="Sfanos K.S."/>
            <person name="Brinkmann V."/>
            <person name="Meyer T.F."/>
            <person name="Bruggemann H."/>
        </authorList>
    </citation>
    <scope>NUCLEOTIDE SEQUENCE [LARGE SCALE GENOMIC DNA]</scope>
    <source>
        <strain evidence="1 2">TM11</strain>
    </source>
</reference>
<evidence type="ECO:0000313" key="2">
    <source>
        <dbReference type="Proteomes" id="UP000053711"/>
    </source>
</evidence>
<name>A0ACB4UNE6_9ACTN</name>